<evidence type="ECO:0000256" key="4">
    <source>
        <dbReference type="ARBA" id="ARBA00022827"/>
    </source>
</evidence>
<dbReference type="HOGENOM" id="CLU_016755_1_2_0"/>
<keyword evidence="5" id="KW-0521">NADP</keyword>
<reference evidence="16 17" key="1">
    <citation type="journal article" date="2012" name="Stand. Genomic Sci.">
        <title>Complete genome sequence of the aerobic, heterotroph Marinithermus hydrothermalis type strain (T1(T)) from a deep-sea hydrothermal vent chimney.</title>
        <authorList>
            <person name="Copeland A."/>
            <person name="Gu W."/>
            <person name="Yasawong M."/>
            <person name="Lapidus A."/>
            <person name="Lucas S."/>
            <person name="Deshpande S."/>
            <person name="Pagani I."/>
            <person name="Tapia R."/>
            <person name="Cheng J.F."/>
            <person name="Goodwin L.A."/>
            <person name="Pitluck S."/>
            <person name="Liolios K."/>
            <person name="Ivanova N."/>
            <person name="Mavromatis K."/>
            <person name="Mikhailova N."/>
            <person name="Pati A."/>
            <person name="Chen A."/>
            <person name="Palaniappan K."/>
            <person name="Land M."/>
            <person name="Pan C."/>
            <person name="Brambilla E.M."/>
            <person name="Rohde M."/>
            <person name="Tindall B.J."/>
            <person name="Sikorski J."/>
            <person name="Goker M."/>
            <person name="Detter J.C."/>
            <person name="Bristow J."/>
            <person name="Eisen J.A."/>
            <person name="Markowitz V."/>
            <person name="Hugenholtz P."/>
            <person name="Kyrpides N.C."/>
            <person name="Klenk H.P."/>
            <person name="Woyke T."/>
        </authorList>
    </citation>
    <scope>NUCLEOTIDE SEQUENCE [LARGE SCALE GENOMIC DNA]</scope>
    <source>
        <strain evidence="17">DSM 14884 / JCM 11576 / T1</strain>
    </source>
</reference>
<feature type="domain" description="FAD/NAD(P)-binding" evidence="15">
    <location>
        <begin position="5"/>
        <end position="322"/>
    </location>
</feature>
<evidence type="ECO:0000256" key="5">
    <source>
        <dbReference type="ARBA" id="ARBA00022857"/>
    </source>
</evidence>
<dbReference type="InterPro" id="IPR006258">
    <property type="entry name" value="Lipoamide_DH"/>
</dbReference>
<evidence type="ECO:0000313" key="17">
    <source>
        <dbReference type="Proteomes" id="UP000007030"/>
    </source>
</evidence>
<dbReference type="KEGG" id="mhd:Marky_2019"/>
<evidence type="ECO:0000256" key="3">
    <source>
        <dbReference type="ARBA" id="ARBA00022630"/>
    </source>
</evidence>
<keyword evidence="17" id="KW-1185">Reference proteome</keyword>
<organism evidence="16 17">
    <name type="scientific">Marinithermus hydrothermalis (strain DSM 14884 / JCM 11576 / T1)</name>
    <dbReference type="NCBI Taxonomy" id="869210"/>
    <lineage>
        <taxon>Bacteria</taxon>
        <taxon>Thermotogati</taxon>
        <taxon>Deinococcota</taxon>
        <taxon>Deinococci</taxon>
        <taxon>Thermales</taxon>
        <taxon>Thermaceae</taxon>
        <taxon>Marinithermus</taxon>
    </lineage>
</organism>
<dbReference type="InterPro" id="IPR036188">
    <property type="entry name" value="FAD/NAD-bd_sf"/>
</dbReference>
<accession>F2NN08</accession>
<comment type="catalytic activity">
    <reaction evidence="9 13">
        <text>N(6)-[(R)-dihydrolipoyl]-L-lysyl-[protein] + NAD(+) = N(6)-[(R)-lipoyl]-L-lysyl-[protein] + NADH + H(+)</text>
        <dbReference type="Rhea" id="RHEA:15045"/>
        <dbReference type="Rhea" id="RHEA-COMP:10474"/>
        <dbReference type="Rhea" id="RHEA-COMP:10475"/>
        <dbReference type="ChEBI" id="CHEBI:15378"/>
        <dbReference type="ChEBI" id="CHEBI:57540"/>
        <dbReference type="ChEBI" id="CHEBI:57945"/>
        <dbReference type="ChEBI" id="CHEBI:83099"/>
        <dbReference type="ChEBI" id="CHEBI:83100"/>
        <dbReference type="EC" id="1.8.1.4"/>
    </reaction>
</comment>
<dbReference type="PIRSF" id="PIRSF000350">
    <property type="entry name" value="Mercury_reductase_MerA"/>
    <property type="match status" value="1"/>
</dbReference>
<evidence type="ECO:0000259" key="14">
    <source>
        <dbReference type="Pfam" id="PF02852"/>
    </source>
</evidence>
<dbReference type="PRINTS" id="PR00368">
    <property type="entry name" value="FADPNR"/>
</dbReference>
<feature type="binding site" evidence="11">
    <location>
        <position position="50"/>
    </location>
    <ligand>
        <name>FAD</name>
        <dbReference type="ChEBI" id="CHEBI:57692"/>
    </ligand>
</feature>
<feature type="binding site" evidence="11">
    <location>
        <begin position="313"/>
        <end position="316"/>
    </location>
    <ligand>
        <name>FAD</name>
        <dbReference type="ChEBI" id="CHEBI:57692"/>
    </ligand>
</feature>
<comment type="similarity">
    <text evidence="1 13">Belongs to the class-I pyridine nucleotide-disulfide oxidoreductase family.</text>
</comment>
<dbReference type="Gene3D" id="3.30.390.30">
    <property type="match status" value="1"/>
</dbReference>
<evidence type="ECO:0000256" key="12">
    <source>
        <dbReference type="PIRSR" id="PIRSR000350-4"/>
    </source>
</evidence>
<evidence type="ECO:0000256" key="7">
    <source>
        <dbReference type="ARBA" id="ARBA00023157"/>
    </source>
</evidence>
<dbReference type="SUPFAM" id="SSF55424">
    <property type="entry name" value="FAD/NAD-linked reductases, dimerisation (C-terminal) domain"/>
    <property type="match status" value="1"/>
</dbReference>
<evidence type="ECO:0000256" key="13">
    <source>
        <dbReference type="RuleBase" id="RU003692"/>
    </source>
</evidence>
<dbReference type="InterPro" id="IPR001100">
    <property type="entry name" value="Pyr_nuc-diS_OxRdtase"/>
</dbReference>
<dbReference type="RefSeq" id="WP_013704792.1">
    <property type="nucleotide sequence ID" value="NC_015387.1"/>
</dbReference>
<keyword evidence="11 13" id="KW-0520">NAD</keyword>
<evidence type="ECO:0000256" key="2">
    <source>
        <dbReference type="ARBA" id="ARBA00012608"/>
    </source>
</evidence>
<dbReference type="STRING" id="869210.Marky_2019"/>
<keyword evidence="3 13" id="KW-0285">Flavoprotein</keyword>
<feature type="domain" description="Pyridine nucleotide-disulphide oxidoreductase dimerisation" evidence="14">
    <location>
        <begin position="342"/>
        <end position="449"/>
    </location>
</feature>
<evidence type="ECO:0000259" key="15">
    <source>
        <dbReference type="Pfam" id="PF07992"/>
    </source>
</evidence>
<dbReference type="PANTHER" id="PTHR43014">
    <property type="entry name" value="MERCURIC REDUCTASE"/>
    <property type="match status" value="1"/>
</dbReference>
<evidence type="ECO:0000256" key="1">
    <source>
        <dbReference type="ARBA" id="ARBA00007532"/>
    </source>
</evidence>
<dbReference type="InterPro" id="IPR004099">
    <property type="entry name" value="Pyr_nucl-diS_OxRdtase_dimer"/>
</dbReference>
<dbReference type="PRINTS" id="PR00411">
    <property type="entry name" value="PNDRDTASEI"/>
</dbReference>
<dbReference type="Pfam" id="PF02852">
    <property type="entry name" value="Pyr_redox_dim"/>
    <property type="match status" value="1"/>
</dbReference>
<keyword evidence="4 11" id="KW-0274">FAD</keyword>
<name>F2NN08_MARHT</name>
<dbReference type="InterPro" id="IPR016156">
    <property type="entry name" value="FAD/NAD-linked_Rdtase_dimer_sf"/>
</dbReference>
<dbReference type="PANTHER" id="PTHR43014:SF2">
    <property type="entry name" value="MERCURIC REDUCTASE"/>
    <property type="match status" value="1"/>
</dbReference>
<dbReference type="PROSITE" id="PS00076">
    <property type="entry name" value="PYRIDINE_REDOX_1"/>
    <property type="match status" value="1"/>
</dbReference>
<dbReference type="GO" id="GO:0050660">
    <property type="term" value="F:flavin adenine dinucleotide binding"/>
    <property type="evidence" value="ECO:0007669"/>
    <property type="project" value="InterPro"/>
</dbReference>
<gene>
    <name evidence="16" type="ordered locus">Marky_2019</name>
</gene>
<keyword evidence="11" id="KW-0547">Nucleotide-binding</keyword>
<proteinExistence type="inferred from homology"/>
<dbReference type="GO" id="GO:0004148">
    <property type="term" value="F:dihydrolipoyl dehydrogenase (NADH) activity"/>
    <property type="evidence" value="ECO:0007669"/>
    <property type="project" value="UniProtKB-EC"/>
</dbReference>
<feature type="active site" description="Proton acceptor" evidence="10">
    <location>
        <position position="440"/>
    </location>
</feature>
<dbReference type="AlphaFoldDB" id="F2NN08"/>
<dbReference type="InterPro" id="IPR023753">
    <property type="entry name" value="FAD/NAD-binding_dom"/>
</dbReference>
<dbReference type="Proteomes" id="UP000007030">
    <property type="component" value="Chromosome"/>
</dbReference>
<comment type="cofactor">
    <cofactor evidence="11 13">
        <name>FAD</name>
        <dbReference type="ChEBI" id="CHEBI:57692"/>
    </cofactor>
    <text evidence="11 13">Binds 1 FAD per subunit.</text>
</comment>
<evidence type="ECO:0000256" key="11">
    <source>
        <dbReference type="PIRSR" id="PIRSR000350-3"/>
    </source>
</evidence>
<dbReference type="Gene3D" id="3.50.50.60">
    <property type="entry name" value="FAD/NAD(P)-binding domain"/>
    <property type="match status" value="2"/>
</dbReference>
<dbReference type="EC" id="1.8.1.4" evidence="2 13"/>
<keyword evidence="7" id="KW-1015">Disulfide bond</keyword>
<evidence type="ECO:0000313" key="16">
    <source>
        <dbReference type="EMBL" id="AEB12747.1"/>
    </source>
</evidence>
<evidence type="ECO:0000256" key="9">
    <source>
        <dbReference type="ARBA" id="ARBA00049187"/>
    </source>
</evidence>
<dbReference type="GO" id="GO:0003955">
    <property type="term" value="F:NAD(P)H dehydrogenase (quinone) activity"/>
    <property type="evidence" value="ECO:0007669"/>
    <property type="project" value="TreeGrafter"/>
</dbReference>
<sequence length="462" mass="49222">MEHVDAIVIGAGMAGIPLAIRLGRKGLHTLLVEKDTLGGTCLNRGCIPTKTLIASAKVAHQVRRALEYGVVIEGPVRFDLARAVARKDALVRAIREGAARNLERTPNVELIQGEARFVEERTVAVGDRVYRAEWVFINTGARGRIPPIEGLETVDWLDSTTALDLTELPASLVIVGGGYIGCEFAQMFRRFGSEVTIVQRAPQLLPQEDPDVAAALQAVLEAEGIRVLLEAEAVRVRRDGSGIALTVQQRDAVREVRAARLMLAAGRVPNTDGLGLEATGVARDERGFIRVNPHLETTAPKVFALGDVRGGPMFTHTARDDARIVYQNLTKGAALSIEGRVVPYAVFTDPQLGRVGLTETAARQAGYPVEVGTYAMNKVAKARALGEPEGLIKIVADARNGRILGASVLAAEGAELVHELVVAIQAGATHQDLRDAIHIHPTLAEGISSALGGVHRAASDAG</sequence>
<evidence type="ECO:0000256" key="10">
    <source>
        <dbReference type="PIRSR" id="PIRSR000350-2"/>
    </source>
</evidence>
<keyword evidence="8 13" id="KW-0676">Redox-active center</keyword>
<feature type="binding site" evidence="11">
    <location>
        <begin position="176"/>
        <end position="183"/>
    </location>
    <ligand>
        <name>NAD(+)</name>
        <dbReference type="ChEBI" id="CHEBI:57540"/>
    </ligand>
</feature>
<dbReference type="EMBL" id="CP002630">
    <property type="protein sequence ID" value="AEB12747.1"/>
    <property type="molecule type" value="Genomic_DNA"/>
</dbReference>
<protein>
    <recommendedName>
        <fullName evidence="2 13">Dihydrolipoyl dehydrogenase</fullName>
        <ecNumber evidence="2 13">1.8.1.4</ecNumber>
    </recommendedName>
</protein>
<feature type="disulfide bond" description="Redox-active" evidence="12">
    <location>
        <begin position="41"/>
        <end position="46"/>
    </location>
</feature>
<evidence type="ECO:0000256" key="8">
    <source>
        <dbReference type="ARBA" id="ARBA00023284"/>
    </source>
</evidence>
<dbReference type="NCBIfam" id="TIGR01350">
    <property type="entry name" value="lipoamide_DH"/>
    <property type="match status" value="1"/>
</dbReference>
<keyword evidence="6 13" id="KW-0560">Oxidoreductase</keyword>
<dbReference type="Pfam" id="PF07992">
    <property type="entry name" value="Pyr_redox_2"/>
    <property type="match status" value="1"/>
</dbReference>
<dbReference type="SUPFAM" id="SSF51905">
    <property type="entry name" value="FAD/NAD(P)-binding domain"/>
    <property type="match status" value="1"/>
</dbReference>
<dbReference type="eggNOG" id="COG1249">
    <property type="taxonomic scope" value="Bacteria"/>
</dbReference>
<evidence type="ECO:0000256" key="6">
    <source>
        <dbReference type="ARBA" id="ARBA00023002"/>
    </source>
</evidence>
<dbReference type="OrthoDB" id="9800167at2"/>
<dbReference type="InterPro" id="IPR012999">
    <property type="entry name" value="Pyr_OxRdtase_I_AS"/>
</dbReference>
<comment type="miscellaneous">
    <text evidence="13">The active site is a redox-active disulfide bond.</text>
</comment>
<feature type="binding site" evidence="11">
    <location>
        <position position="307"/>
    </location>
    <ligand>
        <name>FAD</name>
        <dbReference type="ChEBI" id="CHEBI:57692"/>
    </ligand>
</feature>
<feature type="binding site" evidence="11">
    <location>
        <position position="266"/>
    </location>
    <ligand>
        <name>NAD(+)</name>
        <dbReference type="ChEBI" id="CHEBI:57540"/>
    </ligand>
</feature>
<dbReference type="FunFam" id="3.30.390.30:FF:000001">
    <property type="entry name" value="Dihydrolipoyl dehydrogenase"/>
    <property type="match status" value="1"/>
</dbReference>